<feature type="coiled-coil region" evidence="1">
    <location>
        <begin position="43"/>
        <end position="81"/>
    </location>
</feature>
<dbReference type="KEGG" id="paro:CUV01_10490"/>
<name>A0A2K9EHF6_9RHOB</name>
<keyword evidence="3" id="KW-0472">Membrane</keyword>
<evidence type="ECO:0000256" key="3">
    <source>
        <dbReference type="SAM" id="Phobius"/>
    </source>
</evidence>
<dbReference type="Proteomes" id="UP000233742">
    <property type="component" value="Chromosome"/>
</dbReference>
<sequence length="116" mass="12875">MTIEMIIQGGIIVGSVTLMVFCVVLARRLRRLNDLEDGLGGAIAVMAAEIDRLEKSIHSARREATTASEALANQLQQAKAERDRWSLHLKMRDVVPQSPEGATTVRLRKRREPVDA</sequence>
<evidence type="ECO:0000256" key="2">
    <source>
        <dbReference type="SAM" id="MobiDB-lite"/>
    </source>
</evidence>
<dbReference type="EMBL" id="CP025408">
    <property type="protein sequence ID" value="AUH33759.1"/>
    <property type="molecule type" value="Genomic_DNA"/>
</dbReference>
<proteinExistence type="predicted"/>
<keyword evidence="3" id="KW-0812">Transmembrane</keyword>
<feature type="transmembrane region" description="Helical" evidence="3">
    <location>
        <begin position="6"/>
        <end position="26"/>
    </location>
</feature>
<evidence type="ECO:0000313" key="4">
    <source>
        <dbReference type="EMBL" id="AUH33759.1"/>
    </source>
</evidence>
<organism evidence="4 5">
    <name type="scientific">Paracoccus tegillarcae</name>
    <dbReference type="NCBI Taxonomy" id="1529068"/>
    <lineage>
        <taxon>Bacteria</taxon>
        <taxon>Pseudomonadati</taxon>
        <taxon>Pseudomonadota</taxon>
        <taxon>Alphaproteobacteria</taxon>
        <taxon>Rhodobacterales</taxon>
        <taxon>Paracoccaceae</taxon>
        <taxon>Paracoccus</taxon>
    </lineage>
</organism>
<dbReference type="AlphaFoldDB" id="A0A2K9EHF6"/>
<keyword evidence="3" id="KW-1133">Transmembrane helix</keyword>
<reference evidence="4 5" key="1">
    <citation type="submission" date="2017-12" db="EMBL/GenBank/DDBJ databases">
        <authorList>
            <person name="Hurst M.R.H."/>
        </authorList>
    </citation>
    <scope>NUCLEOTIDE SEQUENCE [LARGE SCALE GENOMIC DNA]</scope>
    <source>
        <strain evidence="4 5">BM15</strain>
    </source>
</reference>
<feature type="region of interest" description="Disordered" evidence="2">
    <location>
        <begin position="97"/>
        <end position="116"/>
    </location>
</feature>
<accession>A0A2K9EHF6</accession>
<evidence type="ECO:0000256" key="1">
    <source>
        <dbReference type="SAM" id="Coils"/>
    </source>
</evidence>
<feature type="compositionally biased region" description="Basic residues" evidence="2">
    <location>
        <begin position="106"/>
        <end position="116"/>
    </location>
</feature>
<keyword evidence="5" id="KW-1185">Reference proteome</keyword>
<keyword evidence="1" id="KW-0175">Coiled coil</keyword>
<gene>
    <name evidence="4" type="ORF">CUV01_10490</name>
</gene>
<protein>
    <submittedName>
        <fullName evidence="4">Uncharacterized protein</fullName>
    </submittedName>
</protein>
<evidence type="ECO:0000313" key="5">
    <source>
        <dbReference type="Proteomes" id="UP000233742"/>
    </source>
</evidence>